<evidence type="ECO:0000313" key="2">
    <source>
        <dbReference type="EMBL" id="KAF7723060.1"/>
    </source>
</evidence>
<dbReference type="EMBL" id="JABAYA010000165">
    <property type="protein sequence ID" value="KAF7723060.1"/>
    <property type="molecule type" value="Genomic_DNA"/>
</dbReference>
<dbReference type="InterPro" id="IPR024761">
    <property type="entry name" value="TFIIIC_delta_N"/>
</dbReference>
<gene>
    <name evidence="2" type="ORF">EC973_002394</name>
</gene>
<protein>
    <recommendedName>
        <fullName evidence="1">Transcription factor IIIC 90kDa subunit N-terminal domain-containing protein</fullName>
    </recommendedName>
</protein>
<evidence type="ECO:0000313" key="3">
    <source>
        <dbReference type="Proteomes" id="UP000605846"/>
    </source>
</evidence>
<reference evidence="2" key="1">
    <citation type="submission" date="2020-01" db="EMBL/GenBank/DDBJ databases">
        <title>Genome Sequencing of Three Apophysomyces-Like Fungal Strains Confirms a Novel Fungal Genus in the Mucoromycota with divergent Burkholderia-like Endosymbiotic Bacteria.</title>
        <authorList>
            <person name="Stajich J.E."/>
            <person name="Macias A.M."/>
            <person name="Carter-House D."/>
            <person name="Lovett B."/>
            <person name="Kasson L.R."/>
            <person name="Berry K."/>
            <person name="Grigoriev I."/>
            <person name="Chang Y."/>
            <person name="Spatafora J."/>
            <person name="Kasson M.T."/>
        </authorList>
    </citation>
    <scope>NUCLEOTIDE SEQUENCE</scope>
    <source>
        <strain evidence="2">NRRL A-21654</strain>
    </source>
</reference>
<dbReference type="Pfam" id="PF12657">
    <property type="entry name" value="TFIIIC_delta"/>
    <property type="match status" value="1"/>
</dbReference>
<comment type="caution">
    <text evidence="2">The sequence shown here is derived from an EMBL/GenBank/DDBJ whole genome shotgun (WGS) entry which is preliminary data.</text>
</comment>
<accession>A0A8H7BJ40</accession>
<sequence length="365" mass="41899">MLYCPPGRENADWAMVLDITPLIQAQVLGRGEDKFENIEQLNRFHTLSEKPAILALTNKAGEITLWSYLPSRGVEYQTTLRPHKGFVNLLQWTKWQVRGNYHTSYIASTCTDGTVSLSSVTVHVEVVEKGCTYVRSVRSSVLETWFENDPAVPTLIKLWDDMNDGQSIRIAISKGAHVDVAVIRAEGDTVELEGEWMRYQLENSSMGLGGASWTHHGKLLYAYTCEGECLALFIHERRIQRDDGISKTMNQRLLLKYKQQNMEEQAKLDAEDTEFISDMFPHLWGAALSLNDLYTAFVFTLTPAADVHYKTESQDYIWIAFTLNQERKDEATVKRLCHIYERYLKDPEFRKKLHRKADALIPPFL</sequence>
<proteinExistence type="predicted"/>
<name>A0A8H7BJ40_9FUNG</name>
<dbReference type="OrthoDB" id="6021743at2759"/>
<keyword evidence="3" id="KW-1185">Reference proteome</keyword>
<dbReference type="Gene3D" id="2.130.10.10">
    <property type="entry name" value="YVTN repeat-like/Quinoprotein amine dehydrogenase"/>
    <property type="match status" value="1"/>
</dbReference>
<feature type="domain" description="Transcription factor IIIC 90kDa subunit N-terminal" evidence="1">
    <location>
        <begin position="50"/>
        <end position="323"/>
    </location>
</feature>
<evidence type="ECO:0000259" key="1">
    <source>
        <dbReference type="Pfam" id="PF12657"/>
    </source>
</evidence>
<dbReference type="InterPro" id="IPR015943">
    <property type="entry name" value="WD40/YVTN_repeat-like_dom_sf"/>
</dbReference>
<dbReference type="AlphaFoldDB" id="A0A8H7BJ40"/>
<organism evidence="2 3">
    <name type="scientific">Apophysomyces ossiformis</name>
    <dbReference type="NCBI Taxonomy" id="679940"/>
    <lineage>
        <taxon>Eukaryota</taxon>
        <taxon>Fungi</taxon>
        <taxon>Fungi incertae sedis</taxon>
        <taxon>Mucoromycota</taxon>
        <taxon>Mucoromycotina</taxon>
        <taxon>Mucoromycetes</taxon>
        <taxon>Mucorales</taxon>
        <taxon>Mucorineae</taxon>
        <taxon>Mucoraceae</taxon>
        <taxon>Apophysomyces</taxon>
    </lineage>
</organism>
<dbReference type="Proteomes" id="UP000605846">
    <property type="component" value="Unassembled WGS sequence"/>
</dbReference>